<dbReference type="CDD" id="cd04084">
    <property type="entry name" value="CBM6_xylanase-like"/>
    <property type="match status" value="1"/>
</dbReference>
<evidence type="ECO:0000259" key="8">
    <source>
        <dbReference type="PROSITE" id="PS51175"/>
    </source>
</evidence>
<dbReference type="Pfam" id="PF01095">
    <property type="entry name" value="Pectinesterase"/>
    <property type="match status" value="1"/>
</dbReference>
<evidence type="ECO:0000256" key="2">
    <source>
        <dbReference type="ARBA" id="ARBA00022723"/>
    </source>
</evidence>
<dbReference type="InterPro" id="IPR006626">
    <property type="entry name" value="PbH1"/>
</dbReference>
<protein>
    <submittedName>
        <fullName evidence="9">Pectinesterase family protein</fullName>
    </submittedName>
</protein>
<comment type="caution">
    <text evidence="9">The sequence shown here is derived from an EMBL/GenBank/DDBJ whole genome shotgun (WGS) entry which is preliminary data.</text>
</comment>
<dbReference type="SMART" id="SM00710">
    <property type="entry name" value="PbH1"/>
    <property type="match status" value="8"/>
</dbReference>
<proteinExistence type="predicted"/>
<dbReference type="EMBL" id="JBCFQK010000021">
    <property type="protein sequence ID" value="MFA9195332.1"/>
    <property type="molecule type" value="Genomic_DNA"/>
</dbReference>
<dbReference type="InterPro" id="IPR011050">
    <property type="entry name" value="Pectin_lyase_fold/virulence"/>
</dbReference>
<dbReference type="PANTHER" id="PTHR42970">
    <property type="entry name" value="PECTATE LYASE C-RELATED"/>
    <property type="match status" value="1"/>
</dbReference>
<evidence type="ECO:0000256" key="6">
    <source>
        <dbReference type="ARBA" id="ARBA00023180"/>
    </source>
</evidence>
<keyword evidence="4" id="KW-0378">Hydrolase</keyword>
<dbReference type="SUPFAM" id="SSF51126">
    <property type="entry name" value="Pectin lyase-like"/>
    <property type="match status" value="3"/>
</dbReference>
<evidence type="ECO:0000256" key="7">
    <source>
        <dbReference type="SAM" id="SignalP"/>
    </source>
</evidence>
<dbReference type="InterPro" id="IPR032812">
    <property type="entry name" value="SbsA_Ig"/>
</dbReference>
<evidence type="ECO:0000256" key="3">
    <source>
        <dbReference type="ARBA" id="ARBA00022729"/>
    </source>
</evidence>
<dbReference type="Gene3D" id="2.160.20.10">
    <property type="entry name" value="Single-stranded right-handed beta-helix, Pectin lyase-like"/>
    <property type="match status" value="3"/>
</dbReference>
<dbReference type="RefSeq" id="WP_373392483.1">
    <property type="nucleotide sequence ID" value="NZ_JBCFQJ010000031.1"/>
</dbReference>
<reference evidence="9 10" key="1">
    <citation type="submission" date="2024-04" db="EMBL/GenBank/DDBJ databases">
        <title>New Clade of Flavobacterium.</title>
        <authorList>
            <person name="Matos L."/>
            <person name="Proenca D.N."/>
            <person name="Fransisco R.M."/>
            <person name="Chung A.P."/>
            <person name="Maccario L."/>
            <person name="Sorensen S.J."/>
            <person name="Morais P.V."/>
        </authorList>
    </citation>
    <scope>NUCLEOTIDE SEQUENCE [LARGE SCALE GENOMIC DNA]</scope>
    <source>
        <strain evidence="9 10">FBOR7N2.3</strain>
    </source>
</reference>
<dbReference type="SUPFAM" id="SSF49785">
    <property type="entry name" value="Galactose-binding domain-like"/>
    <property type="match status" value="1"/>
</dbReference>
<organism evidence="9 10">
    <name type="scientific">Flavobacterium magnesitis</name>
    <dbReference type="NCBI Taxonomy" id="3138077"/>
    <lineage>
        <taxon>Bacteria</taxon>
        <taxon>Pseudomonadati</taxon>
        <taxon>Bacteroidota</taxon>
        <taxon>Flavobacteriia</taxon>
        <taxon>Flavobacteriales</taxon>
        <taxon>Flavobacteriaceae</taxon>
        <taxon>Flavobacterium</taxon>
    </lineage>
</organism>
<evidence type="ECO:0000256" key="4">
    <source>
        <dbReference type="ARBA" id="ARBA00022801"/>
    </source>
</evidence>
<dbReference type="PROSITE" id="PS51175">
    <property type="entry name" value="CBM6"/>
    <property type="match status" value="1"/>
</dbReference>
<dbReference type="InterPro" id="IPR044060">
    <property type="entry name" value="Bacterial_rp_domain"/>
</dbReference>
<dbReference type="InterPro" id="IPR012334">
    <property type="entry name" value="Pectin_lyas_fold"/>
</dbReference>
<evidence type="ECO:0000256" key="5">
    <source>
        <dbReference type="ARBA" id="ARBA00023085"/>
    </source>
</evidence>
<feature type="signal peptide" evidence="7">
    <location>
        <begin position="1"/>
        <end position="20"/>
    </location>
</feature>
<evidence type="ECO:0000256" key="1">
    <source>
        <dbReference type="ARBA" id="ARBA00004196"/>
    </source>
</evidence>
<dbReference type="InterPro" id="IPR000070">
    <property type="entry name" value="Pectinesterase_cat"/>
</dbReference>
<sequence>MKKQYFMFLLLLLFSAMGFSQTIQRIEAETFNEASGARAEVNAALSGTGNVGYIKNNTWIKFAAHVFSEYDIRFDAKASGTTGGTIEYRLDAADGTLIGTATVSGSIGWTDFKICSTAITPTTGTHDLYLVFKHPTSTGYLFNLDYFEKVTNNPNAVTYTLATSITPSTAGTISANPAGTTVNQGTEVTLTANKNFGYKFTRWVDGNGTPVSTANPYTFTITANTTLVAEYEVIDTYTLAVNVAGAFGLGDYSIAPAGKDGGFSVYEKGTNVTITAIENDIVKFNNWSDGSTALSTVVAMNENVNITGTYDNQSFIAGWTFKNDQYANPRVAELYSKVENRPQLFAYNVTDNVFTPNIRLLNRGGANGVGVWNTDRGQFFYYMTSFSTIGYKNITISSGLIGYYYGCDEWTFQYSLDGVNFQNISSLTTINTNSVTAIGGILPVEAEGKEKVYIRWFPNVNGTKHGSATDVTATVLSNVMVKADEVLVVDTTAPILQSSLPAVAATSVGASGNIILTYDESVQFGAGQATLNGKNLNAEFVNKTVKFSYFGLEYNKQYTFSLPAGFVKDISANNAAAFELSFTTMSKPVPAKRNFDLIVDANATDEQVTSGKYVKTIAEAFNAAPSNSSTKFLVLITNGTYNLGGDGTNPQGVVLKLPSGKNNVSLIAQSKDKVILQGNPGWGIKNAVLSIEANDLYMENVTIEHKDGITTSGQRPALNPAGDRNVYNGVRLRSKQDTQVTGGNRSFYYKSTIEGDVDFICGGGTHWFEDCKLVSVAAGYLVAPNHDANVQYGYIFNNNTITATTAYYLGRPWQNAPRAVYLNTKMINEPHTQGWASMGTVPALFAEYNSVDVNGIKVNTDNRTNVFNVNGVPQTGNYNPVLTKEQADTYTIENVLSGTDKWNPLEIVEQIAAPANLAISNSTLNWEANQYAICYVICKDGKVIAITTDPTYVDTAAISGTHEYTVQAANAYGGLSAVSSVTVGGAVTSSISYVNSIGNVTLSNLTPVEYTEGTVVTLPTPVMEGYTFYGWSTSATVAASMKEIAATIKGAQTLYAFWGVGGNNQPDAILPPTNFDYVFTATQNKSWDVAANFNPAVMPEAGKQVSVTKEIETTATVFPADISFSEGGVLRLRGTHKATGTMNFKDGTRMYYFTSGAGMAFEAPIIISGNVRLEMISGILGETMMTLTGPISGSGNIIPLNIGQGTNVNTGILLLKGDNSEFVGTWDLTQKSIKYAGIDYPTVIEGNVANAFGAGTINVDHDNSVIFSHERAAGSELKLNLAGNAKAVLNTVLNVQKLTINGVVFSNGTYDKTSHPAFFTGAGKIEVGENNSGGGDTIKVPAFPGAEGYGKYVTGGRGGKVIYVTNLNDSGAGSLRAAINQSGPRIVVFKVSGTIKLESELNITDNITIAGQTAPGGGITLRDYNVKVRGNNVIIRYLRFRMGDAKNVENDALGGRFQKDIIVDHCSMSWSTDECVSFYQNENFTLQWCVISESLRNSVHGKGAHGYAGVWGGKNASFHHNLLAHHDSRNPRLGEYANDPFALTDLVDIRNNVIYNWGGNSCYGGDAMNVNLVNNYWKPGPGTSNSTRERILSTGRILDSTSPLYGIWGKFYVDGNFVNGSPRTTQDNWTYGVYNQFHGSQLPVSDADKKAFKIDVPHNPGEVTTHSATKAYELVLDHVGASLYRDAVDKRAIDDTRSGTATIMNGGNGSTNGYIDTQTAAGGWPELPTAEAPVDTDGDGMPNAWEIEKGLDPANATDGNLKTLDEGYTNIEVYINSIVKHITENQNGSLDVYVNPQDFIEKYDKAEDGTKFIMASGTYTVPTALSVKNHKYRFVADEGAKPVFAASFHADNAEVNSGSFDFNGVDFDLSNANANLIQLKNGASISGIEIKNATIKGIKQSLLVTEGASEHPISKILFDNCIIDGTAVNGYNFIQPDLRIVAEVTVKNSTIYNFDKGNHFILLQNKDAIDQTINVTVENNTIFNIGSQDNHAFVTVDNRYSSASNFTFKNNIMQDVRENPKAIFMFRSTNVAGAGTAVLDNNLVVGVVSQSVKGTVSVTETNAKTLSGLGMVMLSYPNSTAGDFSFSKFSPLATAGIGGVALGDPRWLKATATFSPISFINAIDGQTITTLSSLEYREGSLTVLPTPVLDGYVFFGWSNSATIPSVIKSIPSTATGTQVLYAFWGEGGNNKPIVNTPTTYTISYLNLPKLVINPNAKTVSIGTDYELLEAQCRGYRFMGWYSDATHLHEITGFDTTQSQNTTVYARWKKLEAFYAYPSVAKHSVTLKSSVENDTVNIVSATGIVIKQIKTSSFETEISVSDLPTGYYLIQSAKSGLTTKIIIK</sequence>
<dbReference type="InterPro" id="IPR013378">
    <property type="entry name" value="InlB-like_B-rpt"/>
</dbReference>
<dbReference type="InterPro" id="IPR042229">
    <property type="entry name" value="Listeria/Bacterioides_rpt_sf"/>
</dbReference>
<evidence type="ECO:0000313" key="10">
    <source>
        <dbReference type="Proteomes" id="UP001574170"/>
    </source>
</evidence>
<dbReference type="Proteomes" id="UP001574170">
    <property type="component" value="Unassembled WGS sequence"/>
</dbReference>
<feature type="non-terminal residue" evidence="9">
    <location>
        <position position="2343"/>
    </location>
</feature>
<dbReference type="InterPro" id="IPR005084">
    <property type="entry name" value="CBM6"/>
</dbReference>
<name>A0ABV4TR09_9FLAO</name>
<dbReference type="Pfam" id="PF18998">
    <property type="entry name" value="Flg_new_2"/>
    <property type="match status" value="2"/>
</dbReference>
<keyword evidence="3 7" id="KW-0732">Signal</keyword>
<accession>A0ABV4TR09</accession>
<keyword evidence="2" id="KW-0479">Metal-binding</keyword>
<evidence type="ECO:0000313" key="9">
    <source>
        <dbReference type="EMBL" id="MFA9195332.1"/>
    </source>
</evidence>
<dbReference type="Pfam" id="PF03422">
    <property type="entry name" value="CBM_6"/>
    <property type="match status" value="1"/>
</dbReference>
<dbReference type="PANTHER" id="PTHR42970:SF1">
    <property type="entry name" value="PECTATE LYASE C-RELATED"/>
    <property type="match status" value="1"/>
</dbReference>
<dbReference type="Pfam" id="PF09479">
    <property type="entry name" value="Flg_new"/>
    <property type="match status" value="3"/>
</dbReference>
<dbReference type="Gene3D" id="2.60.120.260">
    <property type="entry name" value="Galactose-binding domain-like"/>
    <property type="match status" value="1"/>
</dbReference>
<feature type="chain" id="PRO_5046672272" evidence="7">
    <location>
        <begin position="21"/>
        <end position="2343"/>
    </location>
</feature>
<dbReference type="InterPro" id="IPR006584">
    <property type="entry name" value="Cellulose-bd_IV"/>
</dbReference>
<dbReference type="InterPro" id="IPR052063">
    <property type="entry name" value="Polysaccharide_Lyase_1"/>
</dbReference>
<keyword evidence="5" id="KW-0063">Aspartyl esterase</keyword>
<keyword evidence="6" id="KW-0325">Glycoprotein</keyword>
<comment type="subcellular location">
    <subcellularLocation>
        <location evidence="1">Cell envelope</location>
    </subcellularLocation>
</comment>
<dbReference type="InterPro" id="IPR008979">
    <property type="entry name" value="Galactose-bd-like_sf"/>
</dbReference>
<dbReference type="SMART" id="SM00606">
    <property type="entry name" value="CBD_IV"/>
    <property type="match status" value="1"/>
</dbReference>
<gene>
    <name evidence="9" type="ORF">AAGV33_13035</name>
</gene>
<dbReference type="Gene3D" id="2.60.40.4270">
    <property type="entry name" value="Listeria-Bacteroides repeat domain"/>
    <property type="match status" value="2"/>
</dbReference>
<keyword evidence="10" id="KW-1185">Reference proteome</keyword>
<feature type="domain" description="CBM6" evidence="8">
    <location>
        <begin position="24"/>
        <end position="150"/>
    </location>
</feature>
<dbReference type="Pfam" id="PF13205">
    <property type="entry name" value="Big_5"/>
    <property type="match status" value="1"/>
</dbReference>